<dbReference type="PANTHER" id="PTHR33678">
    <property type="entry name" value="BLL1576 PROTEIN"/>
    <property type="match status" value="1"/>
</dbReference>
<organism evidence="2 3">
    <name type="scientific">Paraburkholderia monticola</name>
    <dbReference type="NCBI Taxonomy" id="1399968"/>
    <lineage>
        <taxon>Bacteria</taxon>
        <taxon>Pseudomonadati</taxon>
        <taxon>Pseudomonadota</taxon>
        <taxon>Betaproteobacteria</taxon>
        <taxon>Burkholderiales</taxon>
        <taxon>Burkholderiaceae</taxon>
        <taxon>Paraburkholderia</taxon>
    </lineage>
</organism>
<dbReference type="Pfam" id="PF03050">
    <property type="entry name" value="DDE_Tnp_IS66"/>
    <property type="match status" value="1"/>
</dbReference>
<proteinExistence type="predicted"/>
<dbReference type="PANTHER" id="PTHR33678:SF1">
    <property type="entry name" value="BLL1576 PROTEIN"/>
    <property type="match status" value="1"/>
</dbReference>
<name>A0A149PSA2_9BURK</name>
<evidence type="ECO:0000259" key="1">
    <source>
        <dbReference type="Pfam" id="PF03050"/>
    </source>
</evidence>
<dbReference type="InterPro" id="IPR052344">
    <property type="entry name" value="Transposase-related"/>
</dbReference>
<dbReference type="InterPro" id="IPR004291">
    <property type="entry name" value="Transposase_IS66_central"/>
</dbReference>
<sequence>MSQRKLVPEGSAIANALDYSPKRWEALTRYPDDRHVPIDNNWVENQIRPWAIGRANWLVAGSLASGLTRHSHHVPAVLSTTQCT</sequence>
<feature type="domain" description="Transposase IS66 central" evidence="1">
    <location>
        <begin position="3"/>
        <end position="64"/>
    </location>
</feature>
<accession>A0A149PSA2</accession>
<comment type="caution">
    <text evidence="2">The sequence shown here is derived from an EMBL/GenBank/DDBJ whole genome shotgun (WGS) entry which is preliminary data.</text>
</comment>
<gene>
    <name evidence="2" type="ORF">CI15_13675</name>
</gene>
<dbReference type="STRING" id="1399968.CI15_13675"/>
<dbReference type="AlphaFoldDB" id="A0A149PSA2"/>
<evidence type="ECO:0000313" key="2">
    <source>
        <dbReference type="EMBL" id="KXU87776.1"/>
    </source>
</evidence>
<keyword evidence="3" id="KW-1185">Reference proteome</keyword>
<reference evidence="2 3" key="1">
    <citation type="journal article" date="2015" name="Int. J. Syst. Evol. Microbiol.">
        <title>Burkholderia monticola sp. nov., isolated from mountain soil.</title>
        <authorList>
            <person name="Baek I."/>
            <person name="Seo B."/>
            <person name="Lee I."/>
            <person name="Yi H."/>
            <person name="Chun J."/>
        </authorList>
    </citation>
    <scope>NUCLEOTIDE SEQUENCE [LARGE SCALE GENOMIC DNA]</scope>
    <source>
        <strain evidence="2 3">JC2948</strain>
    </source>
</reference>
<evidence type="ECO:0000313" key="3">
    <source>
        <dbReference type="Proteomes" id="UP000075613"/>
    </source>
</evidence>
<protein>
    <recommendedName>
        <fullName evidence="1">Transposase IS66 central domain-containing protein</fullName>
    </recommendedName>
</protein>
<dbReference type="EMBL" id="LRBG01000011">
    <property type="protein sequence ID" value="KXU87776.1"/>
    <property type="molecule type" value="Genomic_DNA"/>
</dbReference>
<dbReference type="Proteomes" id="UP000075613">
    <property type="component" value="Unassembled WGS sequence"/>
</dbReference>